<dbReference type="Pfam" id="PF02657">
    <property type="entry name" value="SufE"/>
    <property type="match status" value="1"/>
</dbReference>
<reference evidence="4" key="1">
    <citation type="journal article" date="2019" name="Int. J. Syst. Evol. Microbiol.">
        <title>The Global Catalogue of Microorganisms (GCM) 10K type strain sequencing project: providing services to taxonomists for standard genome sequencing and annotation.</title>
        <authorList>
            <consortium name="The Broad Institute Genomics Platform"/>
            <consortium name="The Broad Institute Genome Sequencing Center for Infectious Disease"/>
            <person name="Wu L."/>
            <person name="Ma J."/>
        </authorList>
    </citation>
    <scope>NUCLEOTIDE SEQUENCE [LARGE SCALE GENOMIC DNA]</scope>
    <source>
        <strain evidence="4">CGMCC 1.15643</strain>
    </source>
</reference>
<comment type="caution">
    <text evidence="3">The sequence shown here is derived from an EMBL/GenBank/DDBJ whole genome shotgun (WGS) entry which is preliminary data.</text>
</comment>
<comment type="similarity">
    <text evidence="1">Belongs to the SufE family.</text>
</comment>
<evidence type="ECO:0000313" key="4">
    <source>
        <dbReference type="Proteomes" id="UP001595976"/>
    </source>
</evidence>
<gene>
    <name evidence="3" type="ORF">ACFPK2_16780</name>
</gene>
<sequence length="142" mass="15468">MTTNLDEIVANFELLDDWDDRYRYLIELGKGLEPLPEEAHNEANKVRGCASQVWLDLRSEGGPGTGTRLHFRGDSDAHIVRGLVALALAIFSGRPAGEILATDAFAIYERLGLAAHLTPQRSNGVRAMIERIKSDARAAAAA</sequence>
<evidence type="ECO:0000259" key="2">
    <source>
        <dbReference type="Pfam" id="PF02657"/>
    </source>
</evidence>
<evidence type="ECO:0000313" key="3">
    <source>
        <dbReference type="EMBL" id="MFC5294646.1"/>
    </source>
</evidence>
<dbReference type="InterPro" id="IPR003808">
    <property type="entry name" value="Fe-S_metab-assoc_dom"/>
</dbReference>
<name>A0ABW0F7U8_9HYPH</name>
<dbReference type="Gene3D" id="3.90.1010.10">
    <property type="match status" value="1"/>
</dbReference>
<dbReference type="PANTHER" id="PTHR43597:SF5">
    <property type="entry name" value="SUFE-LIKE PROTEIN 2, CHLOROPLASTIC"/>
    <property type="match status" value="1"/>
</dbReference>
<dbReference type="EMBL" id="JBHSLI010000007">
    <property type="protein sequence ID" value="MFC5294646.1"/>
    <property type="molecule type" value="Genomic_DNA"/>
</dbReference>
<dbReference type="Proteomes" id="UP001595976">
    <property type="component" value="Unassembled WGS sequence"/>
</dbReference>
<dbReference type="SUPFAM" id="SSF82649">
    <property type="entry name" value="SufE/NifU"/>
    <property type="match status" value="1"/>
</dbReference>
<accession>A0ABW0F7U8</accession>
<dbReference type="RefSeq" id="WP_158446958.1">
    <property type="nucleotide sequence ID" value="NZ_JAOAOS010000003.1"/>
</dbReference>
<dbReference type="PANTHER" id="PTHR43597">
    <property type="entry name" value="SULFUR ACCEPTOR PROTEIN CSDE"/>
    <property type="match status" value="1"/>
</dbReference>
<keyword evidence="4" id="KW-1185">Reference proteome</keyword>
<feature type="domain" description="Fe-S metabolism associated" evidence="2">
    <location>
        <begin position="10"/>
        <end position="134"/>
    </location>
</feature>
<protein>
    <submittedName>
        <fullName evidence="3">SufE family protein</fullName>
    </submittedName>
</protein>
<proteinExistence type="inferred from homology"/>
<organism evidence="3 4">
    <name type="scientific">Bosea minatitlanensis</name>
    <dbReference type="NCBI Taxonomy" id="128782"/>
    <lineage>
        <taxon>Bacteria</taxon>
        <taxon>Pseudomonadati</taxon>
        <taxon>Pseudomonadota</taxon>
        <taxon>Alphaproteobacteria</taxon>
        <taxon>Hyphomicrobiales</taxon>
        <taxon>Boseaceae</taxon>
        <taxon>Bosea</taxon>
    </lineage>
</organism>
<evidence type="ECO:0000256" key="1">
    <source>
        <dbReference type="ARBA" id="ARBA00010282"/>
    </source>
</evidence>